<dbReference type="PANTHER" id="PTHR47266">
    <property type="entry name" value="ENDONUCLEASE-RELATED"/>
    <property type="match status" value="1"/>
</dbReference>
<sequence length="51" mass="6192">MYQNLREHYWWNNMKRDVAQFVAKCLVCQQIKAEHQRPGGLLQPLPIPKWK</sequence>
<dbReference type="Proteomes" id="UP000236161">
    <property type="component" value="Unassembled WGS sequence"/>
</dbReference>
<gene>
    <name evidence="2" type="ORF">AXF42_Ash011169</name>
</gene>
<dbReference type="AlphaFoldDB" id="A0A2I0AL25"/>
<dbReference type="InterPro" id="IPR052160">
    <property type="entry name" value="Gypsy_RT_Integrase-like"/>
</dbReference>
<dbReference type="OrthoDB" id="695013at2759"/>
<keyword evidence="3" id="KW-1185">Reference proteome</keyword>
<evidence type="ECO:0000259" key="1">
    <source>
        <dbReference type="Pfam" id="PF17921"/>
    </source>
</evidence>
<proteinExistence type="predicted"/>
<accession>A0A2I0AL25</accession>
<name>A0A2I0AL25_9ASPA</name>
<dbReference type="EMBL" id="KZ451974">
    <property type="protein sequence ID" value="PKA56240.1"/>
    <property type="molecule type" value="Genomic_DNA"/>
</dbReference>
<protein>
    <recommendedName>
        <fullName evidence="1">Integrase zinc-binding domain-containing protein</fullName>
    </recommendedName>
</protein>
<evidence type="ECO:0000313" key="3">
    <source>
        <dbReference type="Proteomes" id="UP000236161"/>
    </source>
</evidence>
<dbReference type="InterPro" id="IPR041588">
    <property type="entry name" value="Integrase_H2C2"/>
</dbReference>
<dbReference type="Pfam" id="PF17921">
    <property type="entry name" value="Integrase_H2C2"/>
    <property type="match status" value="1"/>
</dbReference>
<evidence type="ECO:0000313" key="2">
    <source>
        <dbReference type="EMBL" id="PKA56240.1"/>
    </source>
</evidence>
<organism evidence="2 3">
    <name type="scientific">Apostasia shenzhenica</name>
    <dbReference type="NCBI Taxonomy" id="1088818"/>
    <lineage>
        <taxon>Eukaryota</taxon>
        <taxon>Viridiplantae</taxon>
        <taxon>Streptophyta</taxon>
        <taxon>Embryophyta</taxon>
        <taxon>Tracheophyta</taxon>
        <taxon>Spermatophyta</taxon>
        <taxon>Magnoliopsida</taxon>
        <taxon>Liliopsida</taxon>
        <taxon>Asparagales</taxon>
        <taxon>Orchidaceae</taxon>
        <taxon>Apostasioideae</taxon>
        <taxon>Apostasia</taxon>
    </lineage>
</organism>
<dbReference type="Gene3D" id="1.10.340.70">
    <property type="match status" value="1"/>
</dbReference>
<feature type="domain" description="Integrase zinc-binding" evidence="1">
    <location>
        <begin position="1"/>
        <end position="33"/>
    </location>
</feature>
<reference evidence="2 3" key="1">
    <citation type="journal article" date="2017" name="Nature">
        <title>The Apostasia genome and the evolution of orchids.</title>
        <authorList>
            <person name="Zhang G.Q."/>
            <person name="Liu K.W."/>
            <person name="Li Z."/>
            <person name="Lohaus R."/>
            <person name="Hsiao Y.Y."/>
            <person name="Niu S.C."/>
            <person name="Wang J.Y."/>
            <person name="Lin Y.C."/>
            <person name="Xu Q."/>
            <person name="Chen L.J."/>
            <person name="Yoshida K."/>
            <person name="Fujiwara S."/>
            <person name="Wang Z.W."/>
            <person name="Zhang Y.Q."/>
            <person name="Mitsuda N."/>
            <person name="Wang M."/>
            <person name="Liu G.H."/>
            <person name="Pecoraro L."/>
            <person name="Huang H.X."/>
            <person name="Xiao X.J."/>
            <person name="Lin M."/>
            <person name="Wu X.Y."/>
            <person name="Wu W.L."/>
            <person name="Chen Y.Y."/>
            <person name="Chang S.B."/>
            <person name="Sakamoto S."/>
            <person name="Ohme-Takagi M."/>
            <person name="Yagi M."/>
            <person name="Zeng S.J."/>
            <person name="Shen C.Y."/>
            <person name="Yeh C.M."/>
            <person name="Luo Y.B."/>
            <person name="Tsai W.C."/>
            <person name="Van de Peer Y."/>
            <person name="Liu Z.J."/>
        </authorList>
    </citation>
    <scope>NUCLEOTIDE SEQUENCE [LARGE SCALE GENOMIC DNA]</scope>
    <source>
        <strain evidence="3">cv. Shenzhen</strain>
        <tissue evidence="2">Stem</tissue>
    </source>
</reference>